<dbReference type="SUPFAM" id="SSF48452">
    <property type="entry name" value="TPR-like"/>
    <property type="match status" value="3"/>
</dbReference>
<dbReference type="InterPro" id="IPR016032">
    <property type="entry name" value="Sig_transdc_resp-reg_C-effctor"/>
</dbReference>
<organism evidence="7 8">
    <name type="scientific">Saccharothrix saharensis</name>
    <dbReference type="NCBI Taxonomy" id="571190"/>
    <lineage>
        <taxon>Bacteria</taxon>
        <taxon>Bacillati</taxon>
        <taxon>Actinomycetota</taxon>
        <taxon>Actinomycetes</taxon>
        <taxon>Pseudonocardiales</taxon>
        <taxon>Pseudonocardiaceae</taxon>
        <taxon>Saccharothrix</taxon>
    </lineage>
</organism>
<dbReference type="Gene3D" id="1.10.10.10">
    <property type="entry name" value="Winged helix-like DNA-binding domain superfamily/Winged helix DNA-binding domain"/>
    <property type="match status" value="1"/>
</dbReference>
<dbReference type="Proteomes" id="UP000316628">
    <property type="component" value="Unassembled WGS sequence"/>
</dbReference>
<dbReference type="GO" id="GO:0000160">
    <property type="term" value="P:phosphorelay signal transduction system"/>
    <property type="evidence" value="ECO:0007669"/>
    <property type="project" value="InterPro"/>
</dbReference>
<feature type="domain" description="OmpR/PhoB-type" evidence="6">
    <location>
        <begin position="1"/>
        <end position="94"/>
    </location>
</feature>
<evidence type="ECO:0000256" key="2">
    <source>
        <dbReference type="ARBA" id="ARBA00023015"/>
    </source>
</evidence>
<accession>A0A543JA62</accession>
<dbReference type="InterPro" id="IPR019734">
    <property type="entry name" value="TPR_rpt"/>
</dbReference>
<dbReference type="Pfam" id="PF00486">
    <property type="entry name" value="Trans_reg_C"/>
    <property type="match status" value="1"/>
</dbReference>
<dbReference type="GO" id="GO:0043531">
    <property type="term" value="F:ADP binding"/>
    <property type="evidence" value="ECO:0007669"/>
    <property type="project" value="InterPro"/>
</dbReference>
<dbReference type="AlphaFoldDB" id="A0A543JA62"/>
<keyword evidence="8" id="KW-1185">Reference proteome</keyword>
<dbReference type="InterPro" id="IPR001867">
    <property type="entry name" value="OmpR/PhoB-type_DNA-bd"/>
</dbReference>
<evidence type="ECO:0000256" key="3">
    <source>
        <dbReference type="ARBA" id="ARBA00023125"/>
    </source>
</evidence>
<keyword evidence="3 5" id="KW-0238">DNA-binding</keyword>
<dbReference type="GO" id="GO:0006355">
    <property type="term" value="P:regulation of DNA-templated transcription"/>
    <property type="evidence" value="ECO:0007669"/>
    <property type="project" value="InterPro"/>
</dbReference>
<dbReference type="Pfam" id="PF13424">
    <property type="entry name" value="TPR_12"/>
    <property type="match status" value="3"/>
</dbReference>
<evidence type="ECO:0000256" key="4">
    <source>
        <dbReference type="ARBA" id="ARBA00023163"/>
    </source>
</evidence>
<dbReference type="PANTHER" id="PTHR35807">
    <property type="entry name" value="TRANSCRIPTIONAL REGULATOR REDD-RELATED"/>
    <property type="match status" value="1"/>
</dbReference>
<evidence type="ECO:0000256" key="5">
    <source>
        <dbReference type="PROSITE-ProRule" id="PRU01091"/>
    </source>
</evidence>
<evidence type="ECO:0000313" key="7">
    <source>
        <dbReference type="EMBL" id="TQM79718.1"/>
    </source>
</evidence>
<evidence type="ECO:0000256" key="1">
    <source>
        <dbReference type="ARBA" id="ARBA00005820"/>
    </source>
</evidence>
<dbReference type="InterPro" id="IPR011990">
    <property type="entry name" value="TPR-like_helical_dom_sf"/>
</dbReference>
<dbReference type="Gene3D" id="1.25.40.10">
    <property type="entry name" value="Tetratricopeptide repeat domain"/>
    <property type="match status" value="3"/>
</dbReference>
<evidence type="ECO:0000259" key="6">
    <source>
        <dbReference type="PROSITE" id="PS51755"/>
    </source>
</evidence>
<feature type="DNA-binding region" description="OmpR/PhoB-type" evidence="5">
    <location>
        <begin position="1"/>
        <end position="94"/>
    </location>
</feature>
<keyword evidence="2" id="KW-0805">Transcription regulation</keyword>
<dbReference type="SMART" id="SM01043">
    <property type="entry name" value="BTAD"/>
    <property type="match status" value="1"/>
</dbReference>
<dbReference type="InterPro" id="IPR051677">
    <property type="entry name" value="AfsR-DnrI-RedD_regulator"/>
</dbReference>
<dbReference type="SUPFAM" id="SSF46894">
    <property type="entry name" value="C-terminal effector domain of the bipartite response regulators"/>
    <property type="match status" value="1"/>
</dbReference>
<dbReference type="SMART" id="SM00862">
    <property type="entry name" value="Trans_reg_C"/>
    <property type="match status" value="1"/>
</dbReference>
<dbReference type="EMBL" id="VFPP01000001">
    <property type="protein sequence ID" value="TQM79718.1"/>
    <property type="molecule type" value="Genomic_DNA"/>
</dbReference>
<dbReference type="Pfam" id="PF00931">
    <property type="entry name" value="NB-ARC"/>
    <property type="match status" value="1"/>
</dbReference>
<dbReference type="Pfam" id="PF03704">
    <property type="entry name" value="BTAD"/>
    <property type="match status" value="1"/>
</dbReference>
<dbReference type="SMART" id="SM00028">
    <property type="entry name" value="TPR"/>
    <property type="match status" value="6"/>
</dbReference>
<dbReference type="InterPro" id="IPR027417">
    <property type="entry name" value="P-loop_NTPase"/>
</dbReference>
<dbReference type="OrthoDB" id="3646327at2"/>
<dbReference type="InterPro" id="IPR005158">
    <property type="entry name" value="BTAD"/>
</dbReference>
<evidence type="ECO:0000313" key="8">
    <source>
        <dbReference type="Proteomes" id="UP000316628"/>
    </source>
</evidence>
<reference evidence="7 8" key="1">
    <citation type="submission" date="2019-06" db="EMBL/GenBank/DDBJ databases">
        <title>Sequencing the genomes of 1000 actinobacteria strains.</title>
        <authorList>
            <person name="Klenk H.-P."/>
        </authorList>
    </citation>
    <scope>NUCLEOTIDE SEQUENCE [LARGE SCALE GENOMIC DNA]</scope>
    <source>
        <strain evidence="7 8">DSM 45456</strain>
    </source>
</reference>
<sequence>MGGMVRVAVLGPVEVAHGERLVAVPGPQLRCVLAVLASEAGRVVPVARLAEALWDVPPATARGTVQVYVSRLRKLLAGPGVALVGTGGGYRLDIDPDDVDLHRFREAAARARASADVAVRRRLLAAALAEWRGAPLADTADGPLRNRLVVALAEERLAALEDRVEADLELGRHHDVVGELTALAAEHPGRERVAAALMLALHRCGRRVEALEVYRRLRGLLVEQAGVEPGADLRHLHQRLLDDADTPAAVATPTPRQLPPAGDLVAREDHLAVLDDLLAVPAAGPVLVALVGIPGVGKTALALRWAHRAADRFPDGQLYVDLGGHGEGEPVPPRAVLGEFLRALGVHRDHVPESEAERSALCRSLLADRRVLLVLDNARSAEQVRPLLPGAPGCAVLVTSRAELAGLAARDGAHPVAVAPMSTEEGVSLLRGVLGRRVDGEPAAAARLVDLCGGLPLALRVVAHRAVRRPSVRLAALADQLADETRRIDLLSPPDDPSAAVRAVFSWSYRALPPDVASLFRRLGALPGPDFDAEAAAAAAGAEVHHRLAVLAAGHLVEEVGLDRYRLHDLLRVYAAELADPEEGRAAAVRVLDWYLDRAAKAVAAVETGADPPDRDAAAGWLEAERRNLVAATRLAAASGLHEHAWRLPDAVWRHWFTLGLVDDWTAAHEVGLASARALGDARAQAAMLNGLGVAHQTAQRHTDALHAYEQASVLWEELGDDASAARTSTNIAIVHYLTGHYREAVEHGDRVLALRLHQDDAFGEAVAHTALGGFHLRLGDPARALDHGQRALTVFEKLAHRFGVAAATLNLGHVHRQAGEPDRAAAHYRDALVRFRELGDQRHEGEALCGLGSVHLERGALSQARDHLDAALAVGVLAGDPPLLGEVRYRLGLLRLATGEPESALRHFEHSRRLGGPYERARGHHGVARAECALGRHGSAARSWRAAAEGYEVLGVPDRAVPGCPVCAAAVSR</sequence>
<proteinExistence type="inferred from homology"/>
<dbReference type="PRINTS" id="PR00364">
    <property type="entry name" value="DISEASERSIST"/>
</dbReference>
<protein>
    <submittedName>
        <fullName evidence="7">DNA-binding SARP family transcriptional activator</fullName>
    </submittedName>
</protein>
<gene>
    <name evidence="7" type="ORF">FHX81_2028</name>
</gene>
<dbReference type="Gene3D" id="3.40.50.300">
    <property type="entry name" value="P-loop containing nucleotide triphosphate hydrolases"/>
    <property type="match status" value="1"/>
</dbReference>
<dbReference type="PROSITE" id="PS51755">
    <property type="entry name" value="OMPR_PHOB"/>
    <property type="match status" value="1"/>
</dbReference>
<dbReference type="InterPro" id="IPR002182">
    <property type="entry name" value="NB-ARC"/>
</dbReference>
<comment type="caution">
    <text evidence="7">The sequence shown here is derived from an EMBL/GenBank/DDBJ whole genome shotgun (WGS) entry which is preliminary data.</text>
</comment>
<keyword evidence="4" id="KW-0804">Transcription</keyword>
<name>A0A543JA62_9PSEU</name>
<comment type="similarity">
    <text evidence="1">Belongs to the AfsR/DnrI/RedD regulatory family.</text>
</comment>
<dbReference type="InterPro" id="IPR036388">
    <property type="entry name" value="WH-like_DNA-bd_sf"/>
</dbReference>
<dbReference type="CDD" id="cd15831">
    <property type="entry name" value="BTAD"/>
    <property type="match status" value="1"/>
</dbReference>
<dbReference type="SUPFAM" id="SSF52540">
    <property type="entry name" value="P-loop containing nucleoside triphosphate hydrolases"/>
    <property type="match status" value="1"/>
</dbReference>
<dbReference type="GO" id="GO:0003677">
    <property type="term" value="F:DNA binding"/>
    <property type="evidence" value="ECO:0007669"/>
    <property type="project" value="UniProtKB-UniRule"/>
</dbReference>
<dbReference type="PANTHER" id="PTHR35807:SF1">
    <property type="entry name" value="TRANSCRIPTIONAL REGULATOR REDD"/>
    <property type="match status" value="1"/>
</dbReference>